<name>A0AA39CFA1_9EURO</name>
<proteinExistence type="inferred from homology"/>
<dbReference type="InterPro" id="IPR050523">
    <property type="entry name" value="AKR_Detox_Biosynth"/>
</dbReference>
<dbReference type="CDD" id="cd19075">
    <property type="entry name" value="AKR_AKR7A1-5"/>
    <property type="match status" value="1"/>
</dbReference>
<feature type="domain" description="NADP-dependent oxidoreductase" evidence="3">
    <location>
        <begin position="9"/>
        <end position="302"/>
    </location>
</feature>
<dbReference type="AlphaFoldDB" id="A0AA39CFA1"/>
<gene>
    <name evidence="4" type="ORF">H2200_009344</name>
</gene>
<dbReference type="InterPro" id="IPR036812">
    <property type="entry name" value="NAD(P)_OxRdtase_dom_sf"/>
</dbReference>
<comment type="caution">
    <text evidence="4">The sequence shown here is derived from an EMBL/GenBank/DDBJ whole genome shotgun (WGS) entry which is preliminary data.</text>
</comment>
<dbReference type="InterPro" id="IPR023210">
    <property type="entry name" value="NADP_OxRdtase_dom"/>
</dbReference>
<evidence type="ECO:0000259" key="3">
    <source>
        <dbReference type="Pfam" id="PF00248"/>
    </source>
</evidence>
<organism evidence="4 5">
    <name type="scientific">Cladophialophora chaetospira</name>
    <dbReference type="NCBI Taxonomy" id="386627"/>
    <lineage>
        <taxon>Eukaryota</taxon>
        <taxon>Fungi</taxon>
        <taxon>Dikarya</taxon>
        <taxon>Ascomycota</taxon>
        <taxon>Pezizomycotina</taxon>
        <taxon>Eurotiomycetes</taxon>
        <taxon>Chaetothyriomycetidae</taxon>
        <taxon>Chaetothyriales</taxon>
        <taxon>Herpotrichiellaceae</taxon>
        <taxon>Cladophialophora</taxon>
    </lineage>
</organism>
<evidence type="ECO:0000313" key="5">
    <source>
        <dbReference type="Proteomes" id="UP001172673"/>
    </source>
</evidence>
<reference evidence="4" key="1">
    <citation type="submission" date="2022-10" db="EMBL/GenBank/DDBJ databases">
        <title>Culturing micro-colonial fungi from biological soil crusts in the Mojave desert and describing Neophaeococcomyces mojavensis, and introducing the new genera and species Taxawa tesnikishii.</title>
        <authorList>
            <person name="Kurbessoian T."/>
            <person name="Stajich J.E."/>
        </authorList>
    </citation>
    <scope>NUCLEOTIDE SEQUENCE</scope>
    <source>
        <strain evidence="4">TK_41</strain>
    </source>
</reference>
<keyword evidence="5" id="KW-1185">Reference proteome</keyword>
<dbReference type="Pfam" id="PF00248">
    <property type="entry name" value="Aldo_ket_red"/>
    <property type="match status" value="1"/>
</dbReference>
<dbReference type="GO" id="GO:0016491">
    <property type="term" value="F:oxidoreductase activity"/>
    <property type="evidence" value="ECO:0007669"/>
    <property type="project" value="UniProtKB-KW"/>
</dbReference>
<dbReference type="PRINTS" id="PR00069">
    <property type="entry name" value="ALDKETRDTASE"/>
</dbReference>
<evidence type="ECO:0000313" key="4">
    <source>
        <dbReference type="EMBL" id="KAJ9606383.1"/>
    </source>
</evidence>
<keyword evidence="1" id="KW-0560">Oxidoreductase</keyword>
<evidence type="ECO:0000256" key="2">
    <source>
        <dbReference type="ARBA" id="ARBA00038157"/>
    </source>
</evidence>
<dbReference type="SUPFAM" id="SSF51430">
    <property type="entry name" value="NAD(P)-linked oxidoreductase"/>
    <property type="match status" value="1"/>
</dbReference>
<protein>
    <recommendedName>
        <fullName evidence="3">NADP-dependent oxidoreductase domain-containing protein</fullName>
    </recommendedName>
</protein>
<sequence>MANNHKAMIIYGAESLSHVDEQEAASILNVAKKGGITAIDTAALYKGSERLLGQLDVALDFTIHTKTPGVIPGCMSQESIINGMEQSLHDLHLDKVEIYYLHTADSATPLEETLSAIQQLYKHGKFDKLGISNLSTEQVQDLYDLAKEKSMILPSVYQGNYNPVARHAEKNLFPLLRKLGIKFYAYSPLAGGFLAKSARDLRGDNMHGRWSRDDPVGQIYHKLYNRPSLVAALEQWERLAHENGMKMAEMAYRWILYDSALKPELGDKIIIGSRRASQLEETLEIAHKGPLKKFVLHQIDLIWQSVENEAPIDNMQD</sequence>
<dbReference type="InterPro" id="IPR020471">
    <property type="entry name" value="AKR"/>
</dbReference>
<evidence type="ECO:0000256" key="1">
    <source>
        <dbReference type="ARBA" id="ARBA00023002"/>
    </source>
</evidence>
<accession>A0AA39CFA1</accession>
<dbReference type="PANTHER" id="PTHR43364:SF4">
    <property type="entry name" value="NAD(P)-LINKED OXIDOREDUCTASE SUPERFAMILY PROTEIN"/>
    <property type="match status" value="1"/>
</dbReference>
<dbReference type="EMBL" id="JAPDRK010000014">
    <property type="protein sequence ID" value="KAJ9606383.1"/>
    <property type="molecule type" value="Genomic_DNA"/>
</dbReference>
<dbReference type="Proteomes" id="UP001172673">
    <property type="component" value="Unassembled WGS sequence"/>
</dbReference>
<dbReference type="PANTHER" id="PTHR43364">
    <property type="entry name" value="NADH-SPECIFIC METHYLGLYOXAL REDUCTASE-RELATED"/>
    <property type="match status" value="1"/>
</dbReference>
<dbReference type="Gene3D" id="3.20.20.100">
    <property type="entry name" value="NADP-dependent oxidoreductase domain"/>
    <property type="match status" value="1"/>
</dbReference>
<comment type="similarity">
    <text evidence="2">Belongs to the aldo/keto reductase family. Aldo/keto reductase 2 subfamily.</text>
</comment>